<dbReference type="EMBL" id="JBFOLK010000007">
    <property type="protein sequence ID" value="KAL2498054.1"/>
    <property type="molecule type" value="Genomic_DNA"/>
</dbReference>
<feature type="region of interest" description="Disordered" evidence="2">
    <location>
        <begin position="217"/>
        <end position="259"/>
    </location>
</feature>
<reference evidence="4" key="1">
    <citation type="submission" date="2024-07" db="EMBL/GenBank/DDBJ databases">
        <title>Two chromosome-level genome assemblies of Korean endemic species Abeliophyllum distichum and Forsythia ovata (Oleaceae).</title>
        <authorList>
            <person name="Jang H."/>
        </authorList>
    </citation>
    <scope>NUCLEOTIDE SEQUENCE [LARGE SCALE GENOMIC DNA]</scope>
</reference>
<feature type="region of interest" description="Disordered" evidence="2">
    <location>
        <begin position="474"/>
        <end position="519"/>
    </location>
</feature>
<organism evidence="3 4">
    <name type="scientific">Abeliophyllum distichum</name>
    <dbReference type="NCBI Taxonomy" id="126358"/>
    <lineage>
        <taxon>Eukaryota</taxon>
        <taxon>Viridiplantae</taxon>
        <taxon>Streptophyta</taxon>
        <taxon>Embryophyta</taxon>
        <taxon>Tracheophyta</taxon>
        <taxon>Spermatophyta</taxon>
        <taxon>Magnoliopsida</taxon>
        <taxon>eudicotyledons</taxon>
        <taxon>Gunneridae</taxon>
        <taxon>Pentapetalae</taxon>
        <taxon>asterids</taxon>
        <taxon>lamiids</taxon>
        <taxon>Lamiales</taxon>
        <taxon>Oleaceae</taxon>
        <taxon>Forsythieae</taxon>
        <taxon>Abeliophyllum</taxon>
    </lineage>
</organism>
<evidence type="ECO:0000256" key="2">
    <source>
        <dbReference type="SAM" id="MobiDB-lite"/>
    </source>
</evidence>
<keyword evidence="4" id="KW-1185">Reference proteome</keyword>
<feature type="compositionally biased region" description="Basic and acidic residues" evidence="2">
    <location>
        <begin position="235"/>
        <end position="244"/>
    </location>
</feature>
<proteinExistence type="predicted"/>
<dbReference type="Proteomes" id="UP001604336">
    <property type="component" value="Unassembled WGS sequence"/>
</dbReference>
<comment type="caution">
    <text evidence="3">The sequence shown here is derived from an EMBL/GenBank/DDBJ whole genome shotgun (WGS) entry which is preliminary data.</text>
</comment>
<accession>A0ABD1SEM4</accession>
<feature type="compositionally biased region" description="Basic and acidic residues" evidence="2">
    <location>
        <begin position="474"/>
        <end position="489"/>
    </location>
</feature>
<protein>
    <submittedName>
        <fullName evidence="3">Plus3 domain-containing protein</fullName>
    </submittedName>
</protein>
<evidence type="ECO:0000313" key="3">
    <source>
        <dbReference type="EMBL" id="KAL2498054.1"/>
    </source>
</evidence>
<sequence>MQTFFCEVLRDWNFVPCQITSNGWRQMIAAFLLWRVIEVVGDISSKEFESIYQLCCSTGWYNISLRPSKKWEMVTDSPNKVYNWKDRFFFAGGGWEFLLEDPRPDVSIPRQFGDLDCEKPPIPKTNQEGLRAKWEKVRSLDNNSQSLNNLLKDDDLLIRFRLMAFRFKEVPSFQIGWGRGETSSQARASSQGEPSSQGVMYLTLLRTVLLLQSAAPSPVQIAPSPPPPPPSRSIYQKDKEKKVTNEVIEGTGQKRKASGPVEGIMRDAQKNSSEMDPSIFEQLPASPVIIAASVYMYWTQPWERAANEASTRDLLRLVEMNQVRGLVLTKEVFGTLEGLDGKLTKEKANLKKLSEELKAMSLEKAQLESQKRFLQVRLDTLANKGDELKAKHEVELVASMECLKDAKTREVVRDVLSDLYSTSVVPIPVEGVGDSSPFPSGSVAPTPAVSAPGGGGICLLVFLLWVREREEDVRSCEVRPKGAPKRELPEEGAGIDSGGAKKSQTTPPQEPSGSNQVLP</sequence>
<gene>
    <name evidence="3" type="ORF">Adt_23604</name>
</gene>
<name>A0ABD1SEM4_9LAMI</name>
<feature type="compositionally biased region" description="Polar residues" evidence="2">
    <location>
        <begin position="502"/>
        <end position="519"/>
    </location>
</feature>
<keyword evidence="1" id="KW-0175">Coiled coil</keyword>
<evidence type="ECO:0000313" key="4">
    <source>
        <dbReference type="Proteomes" id="UP001604336"/>
    </source>
</evidence>
<evidence type="ECO:0000256" key="1">
    <source>
        <dbReference type="SAM" id="Coils"/>
    </source>
</evidence>
<feature type="coiled-coil region" evidence="1">
    <location>
        <begin position="336"/>
        <end position="384"/>
    </location>
</feature>
<dbReference type="AlphaFoldDB" id="A0ABD1SEM4"/>